<feature type="compositionally biased region" description="Basic and acidic residues" evidence="1">
    <location>
        <begin position="1"/>
        <end position="23"/>
    </location>
</feature>
<feature type="compositionally biased region" description="Basic and acidic residues" evidence="1">
    <location>
        <begin position="52"/>
        <end position="68"/>
    </location>
</feature>
<evidence type="ECO:0000256" key="1">
    <source>
        <dbReference type="SAM" id="MobiDB-lite"/>
    </source>
</evidence>
<dbReference type="Proteomes" id="UP001178461">
    <property type="component" value="Chromosome 1"/>
</dbReference>
<feature type="compositionally biased region" description="Low complexity" evidence="1">
    <location>
        <begin position="240"/>
        <end position="255"/>
    </location>
</feature>
<dbReference type="EMBL" id="OX395126">
    <property type="protein sequence ID" value="CAI5764938.1"/>
    <property type="molecule type" value="Genomic_DNA"/>
</dbReference>
<name>A0AA35JUG7_9SAUR</name>
<feature type="region of interest" description="Disordered" evidence="1">
    <location>
        <begin position="1"/>
        <end position="187"/>
    </location>
</feature>
<feature type="region of interest" description="Disordered" evidence="1">
    <location>
        <begin position="231"/>
        <end position="255"/>
    </location>
</feature>
<evidence type="ECO:0000313" key="3">
    <source>
        <dbReference type="Proteomes" id="UP001178461"/>
    </source>
</evidence>
<reference evidence="2" key="1">
    <citation type="submission" date="2022-12" db="EMBL/GenBank/DDBJ databases">
        <authorList>
            <person name="Alioto T."/>
            <person name="Alioto T."/>
            <person name="Gomez Garrido J."/>
        </authorList>
    </citation>
    <scope>NUCLEOTIDE SEQUENCE</scope>
</reference>
<keyword evidence="3" id="KW-1185">Reference proteome</keyword>
<accession>A0AA35JUG7</accession>
<proteinExistence type="predicted"/>
<sequence length="255" mass="27688">MQGSRKESERRAQRLRLRRDFSPRRRGTFGPVAPGEADALPRRLHPRPTGSSERRLTGRAARREEGPHVDGQAEQPTPRPKGERGGGAQKRLSRCRVRGFPPFSSFGLRRWKGREGGGGGGGVPRPSRGEARLRVLPRSRGGSGPRPSKSPAREARRGRPRSPSPIAAAMDRLPRGPGKNGRHSPGHFQARESFRRLVWLVLAATGLLSLSPATSRVPRHQMAPLGDLPWGRAHSGTQEAAAAGGLSRLRAPPPV</sequence>
<dbReference type="AlphaFoldDB" id="A0AA35JUG7"/>
<protein>
    <submittedName>
        <fullName evidence="2">Uncharacterized protein</fullName>
    </submittedName>
</protein>
<gene>
    <name evidence="2" type="ORF">PODLI_1B009034</name>
</gene>
<evidence type="ECO:0000313" key="2">
    <source>
        <dbReference type="EMBL" id="CAI5764938.1"/>
    </source>
</evidence>
<organism evidence="2 3">
    <name type="scientific">Podarcis lilfordi</name>
    <name type="common">Lilford's wall lizard</name>
    <dbReference type="NCBI Taxonomy" id="74358"/>
    <lineage>
        <taxon>Eukaryota</taxon>
        <taxon>Metazoa</taxon>
        <taxon>Chordata</taxon>
        <taxon>Craniata</taxon>
        <taxon>Vertebrata</taxon>
        <taxon>Euteleostomi</taxon>
        <taxon>Lepidosauria</taxon>
        <taxon>Squamata</taxon>
        <taxon>Bifurcata</taxon>
        <taxon>Unidentata</taxon>
        <taxon>Episquamata</taxon>
        <taxon>Laterata</taxon>
        <taxon>Lacertibaenia</taxon>
        <taxon>Lacertidae</taxon>
        <taxon>Podarcis</taxon>
    </lineage>
</organism>